<dbReference type="Proteomes" id="UP001519273">
    <property type="component" value="Unassembled WGS sequence"/>
</dbReference>
<dbReference type="InterPro" id="IPR008792">
    <property type="entry name" value="PQQD"/>
</dbReference>
<dbReference type="Pfam" id="PF05402">
    <property type="entry name" value="PqqD"/>
    <property type="match status" value="1"/>
</dbReference>
<sequence>MSEMLTGSLIRKENVEVAQFDGEWILLELDKNTFTKVNEVGGYVWSIIPDCPTAAHIVDRVHAEYGADRAVVERNVATFINKLVEIGLISFEYSG</sequence>
<gene>
    <name evidence="1" type="ORF">J2Z20_002272</name>
</gene>
<keyword evidence="2" id="KW-1185">Reference proteome</keyword>
<dbReference type="Gene3D" id="1.10.10.1150">
    <property type="entry name" value="Coenzyme PQQ synthesis protein D (PqqD)"/>
    <property type="match status" value="1"/>
</dbReference>
<name>A0ABS4H4S6_9BACL</name>
<protein>
    <recommendedName>
        <fullName evidence="3">PqqD family protein</fullName>
    </recommendedName>
</protein>
<reference evidence="1 2" key="1">
    <citation type="submission" date="2021-03" db="EMBL/GenBank/DDBJ databases">
        <title>Genomic Encyclopedia of Type Strains, Phase IV (KMG-IV): sequencing the most valuable type-strain genomes for metagenomic binning, comparative biology and taxonomic classification.</title>
        <authorList>
            <person name="Goeker M."/>
        </authorList>
    </citation>
    <scope>NUCLEOTIDE SEQUENCE [LARGE SCALE GENOMIC DNA]</scope>
    <source>
        <strain evidence="1 2">DSM 23491</strain>
    </source>
</reference>
<accession>A0ABS4H4S6</accession>
<dbReference type="InterPro" id="IPR041881">
    <property type="entry name" value="PqqD_sf"/>
</dbReference>
<proteinExistence type="predicted"/>
<evidence type="ECO:0008006" key="3">
    <source>
        <dbReference type="Google" id="ProtNLM"/>
    </source>
</evidence>
<dbReference type="EMBL" id="JAGGKP010000005">
    <property type="protein sequence ID" value="MBP1937377.1"/>
    <property type="molecule type" value="Genomic_DNA"/>
</dbReference>
<evidence type="ECO:0000313" key="2">
    <source>
        <dbReference type="Proteomes" id="UP001519273"/>
    </source>
</evidence>
<evidence type="ECO:0000313" key="1">
    <source>
        <dbReference type="EMBL" id="MBP1937377.1"/>
    </source>
</evidence>
<dbReference type="RefSeq" id="WP_209849715.1">
    <property type="nucleotide sequence ID" value="NZ_CBCRVE010000005.1"/>
</dbReference>
<comment type="caution">
    <text evidence="1">The sequence shown here is derived from an EMBL/GenBank/DDBJ whole genome shotgun (WGS) entry which is preliminary data.</text>
</comment>
<organism evidence="1 2">
    <name type="scientific">Paenibacillus sediminis</name>
    <dbReference type="NCBI Taxonomy" id="664909"/>
    <lineage>
        <taxon>Bacteria</taxon>
        <taxon>Bacillati</taxon>
        <taxon>Bacillota</taxon>
        <taxon>Bacilli</taxon>
        <taxon>Bacillales</taxon>
        <taxon>Paenibacillaceae</taxon>
        <taxon>Paenibacillus</taxon>
    </lineage>
</organism>